<dbReference type="RefSeq" id="WP_066887019.1">
    <property type="nucleotide sequence ID" value="NZ_LAXD01000001.1"/>
</dbReference>
<keyword evidence="2" id="KW-0472">Membrane</keyword>
<dbReference type="STRING" id="1469144.LI90_2010"/>
<dbReference type="EMBL" id="LAXD01000001">
    <property type="protein sequence ID" value="KWX00982.1"/>
    <property type="molecule type" value="Genomic_DNA"/>
</dbReference>
<accession>A0A132MUE2</accession>
<feature type="transmembrane region" description="Helical" evidence="2">
    <location>
        <begin position="87"/>
        <end position="107"/>
    </location>
</feature>
<comment type="caution">
    <text evidence="3">The sequence shown here is derived from an EMBL/GenBank/DDBJ whole genome shotgun (WGS) entry which is preliminary data.</text>
</comment>
<evidence type="ECO:0000313" key="3">
    <source>
        <dbReference type="EMBL" id="KWX00982.1"/>
    </source>
</evidence>
<feature type="transmembrane region" description="Helical" evidence="2">
    <location>
        <begin position="119"/>
        <end position="142"/>
    </location>
</feature>
<evidence type="ECO:0000313" key="4">
    <source>
        <dbReference type="Proteomes" id="UP000070188"/>
    </source>
</evidence>
<evidence type="ECO:0000256" key="2">
    <source>
        <dbReference type="SAM" id="Phobius"/>
    </source>
</evidence>
<keyword evidence="4" id="KW-1185">Reference proteome</keyword>
<dbReference type="AlphaFoldDB" id="A0A132MUE2"/>
<protein>
    <submittedName>
        <fullName evidence="3">Uncharacterized protein</fullName>
    </submittedName>
</protein>
<evidence type="ECO:0000256" key="1">
    <source>
        <dbReference type="SAM" id="MobiDB-lite"/>
    </source>
</evidence>
<keyword evidence="2" id="KW-0812">Transmembrane</keyword>
<sequence>MGRAERRRGRVARGERDDFEHTIEVGAIAGIVAAIPAVALLVIAGALGVGAATPMYSVVGIVDPGPLSMALDALSRGRPVPFFQQPFMAGLATCLGLGALCGVGFAFGVRRWNVRDWRALVIGPAHGIVCMALFYLVILFALGRLLDAEWIGLARLVGWPTLITAHALYGLVLGLWPLLRPQDLAPGWTRGRQRILPPRRTPRTTGVQPLQRLPRADADPDLPVSGG</sequence>
<dbReference type="PATRIC" id="fig|1469144.10.peg.2179"/>
<organism evidence="3 4">
    <name type="scientific">Carbonactinospora thermoautotrophica</name>
    <dbReference type="NCBI Taxonomy" id="1469144"/>
    <lineage>
        <taxon>Bacteria</taxon>
        <taxon>Bacillati</taxon>
        <taxon>Actinomycetota</taxon>
        <taxon>Actinomycetes</taxon>
        <taxon>Kitasatosporales</taxon>
        <taxon>Carbonactinosporaceae</taxon>
        <taxon>Carbonactinospora</taxon>
    </lineage>
</organism>
<reference evidence="4" key="1">
    <citation type="submission" date="2015-04" db="EMBL/GenBank/DDBJ databases">
        <title>Physiological reanalysis, assessment of diazotrophy, and genome sequences of multiple isolates of Streptomyces thermoautotrophicus.</title>
        <authorList>
            <person name="MacKellar D.C."/>
            <person name="Lieber L."/>
            <person name="Norman J."/>
            <person name="Bolger A."/>
            <person name="Tobin C."/>
            <person name="Murray J.W."/>
            <person name="Chang R."/>
            <person name="Ford T."/>
            <person name="Nguyen P.Q."/>
            <person name="Woodward J."/>
            <person name="Permingeat H."/>
            <person name="Joshi N.S."/>
            <person name="Silver P.A."/>
            <person name="Usadel B."/>
            <person name="Rutherford A.W."/>
            <person name="Friesen M."/>
            <person name="Prell J."/>
        </authorList>
    </citation>
    <scope>NUCLEOTIDE SEQUENCE [LARGE SCALE GENOMIC DNA]</scope>
    <source>
        <strain evidence="4">H1</strain>
    </source>
</reference>
<feature type="region of interest" description="Disordered" evidence="1">
    <location>
        <begin position="190"/>
        <end position="227"/>
    </location>
</feature>
<feature type="transmembrane region" description="Helical" evidence="2">
    <location>
        <begin position="21"/>
        <end position="47"/>
    </location>
</feature>
<dbReference type="Proteomes" id="UP000070188">
    <property type="component" value="Unassembled WGS sequence"/>
</dbReference>
<proteinExistence type="predicted"/>
<keyword evidence="2" id="KW-1133">Transmembrane helix</keyword>
<gene>
    <name evidence="3" type="ORF">LI90_2010</name>
</gene>
<feature type="transmembrane region" description="Helical" evidence="2">
    <location>
        <begin position="162"/>
        <end position="179"/>
    </location>
</feature>
<name>A0A132MUE2_9ACTN</name>